<protein>
    <recommendedName>
        <fullName evidence="4">Post-SET domain-containing protein</fullName>
    </recommendedName>
</protein>
<evidence type="ECO:0000256" key="1">
    <source>
        <dbReference type="SAM" id="MobiDB-lite"/>
    </source>
</evidence>
<gene>
    <name evidence="2" type="ORF">BaRGS_00020669</name>
</gene>
<name>A0ABD0KLG4_9CAEN</name>
<organism evidence="2 3">
    <name type="scientific">Batillaria attramentaria</name>
    <dbReference type="NCBI Taxonomy" id="370345"/>
    <lineage>
        <taxon>Eukaryota</taxon>
        <taxon>Metazoa</taxon>
        <taxon>Spiralia</taxon>
        <taxon>Lophotrochozoa</taxon>
        <taxon>Mollusca</taxon>
        <taxon>Gastropoda</taxon>
        <taxon>Caenogastropoda</taxon>
        <taxon>Sorbeoconcha</taxon>
        <taxon>Cerithioidea</taxon>
        <taxon>Batillariidae</taxon>
        <taxon>Batillaria</taxon>
    </lineage>
</organism>
<proteinExistence type="predicted"/>
<reference evidence="2 3" key="1">
    <citation type="journal article" date="2023" name="Sci. Data">
        <title>Genome assembly of the Korean intertidal mud-creeper Batillaria attramentaria.</title>
        <authorList>
            <person name="Patra A.K."/>
            <person name="Ho P.T."/>
            <person name="Jun S."/>
            <person name="Lee S.J."/>
            <person name="Kim Y."/>
            <person name="Won Y.J."/>
        </authorList>
    </citation>
    <scope>NUCLEOTIDE SEQUENCE [LARGE SCALE GENOMIC DNA]</scope>
    <source>
        <strain evidence="2">Wonlab-2016</strain>
    </source>
</reference>
<feature type="region of interest" description="Disordered" evidence="1">
    <location>
        <begin position="1"/>
        <end position="22"/>
    </location>
</feature>
<comment type="caution">
    <text evidence="2">The sequence shown here is derived from an EMBL/GenBank/DDBJ whole genome shotgun (WGS) entry which is preliminary data.</text>
</comment>
<evidence type="ECO:0000313" key="3">
    <source>
        <dbReference type="Proteomes" id="UP001519460"/>
    </source>
</evidence>
<accession>A0ABD0KLG4</accession>
<keyword evidence="3" id="KW-1185">Reference proteome</keyword>
<feature type="compositionally biased region" description="Polar residues" evidence="1">
    <location>
        <begin position="1"/>
        <end position="11"/>
    </location>
</feature>
<sequence length="128" mass="13905">MKLDSTQTSAENFPKSPPHTPILISNGDVSMTVSCLPESTVTKSSSSFIRLGSIQSVPGSRNQLPKVTTTNQRRCVCGSRVCQTLLSQSRLLHQHTDCLSLAVTSQRRDLPKITTANDLYSAVILSCQ</sequence>
<evidence type="ECO:0000313" key="2">
    <source>
        <dbReference type="EMBL" id="KAK7488078.1"/>
    </source>
</evidence>
<dbReference type="Proteomes" id="UP001519460">
    <property type="component" value="Unassembled WGS sequence"/>
</dbReference>
<dbReference type="AlphaFoldDB" id="A0ABD0KLG4"/>
<dbReference type="EMBL" id="JACVVK020000155">
    <property type="protein sequence ID" value="KAK7488078.1"/>
    <property type="molecule type" value="Genomic_DNA"/>
</dbReference>
<evidence type="ECO:0008006" key="4">
    <source>
        <dbReference type="Google" id="ProtNLM"/>
    </source>
</evidence>